<evidence type="ECO:0000256" key="13">
    <source>
        <dbReference type="ARBA" id="ARBA00022909"/>
    </source>
</evidence>
<keyword evidence="8 21" id="KW-0436">Ligase</keyword>
<evidence type="ECO:0000256" key="16">
    <source>
        <dbReference type="ARBA" id="ARBA00032510"/>
    </source>
</evidence>
<comment type="pathway">
    <text evidence="3">Cofactor biosynthesis; tetrahydrofolylpolyglutamate biosynthesis.</text>
</comment>
<evidence type="ECO:0000256" key="15">
    <source>
        <dbReference type="ARBA" id="ARBA00030592"/>
    </source>
</evidence>
<feature type="domain" description="Mur ligase central" evidence="23">
    <location>
        <begin position="46"/>
        <end position="262"/>
    </location>
</feature>
<dbReference type="RefSeq" id="WP_284387782.1">
    <property type="nucleotide sequence ID" value="NZ_BSNK01000001.1"/>
</dbReference>
<evidence type="ECO:0000256" key="11">
    <source>
        <dbReference type="ARBA" id="ARBA00022840"/>
    </source>
</evidence>
<evidence type="ECO:0000256" key="14">
    <source>
        <dbReference type="ARBA" id="ARBA00030048"/>
    </source>
</evidence>
<dbReference type="InterPro" id="IPR001645">
    <property type="entry name" value="Folylpolyglutamate_synth"/>
</dbReference>
<evidence type="ECO:0000259" key="23">
    <source>
        <dbReference type="Pfam" id="PF08245"/>
    </source>
</evidence>
<evidence type="ECO:0000256" key="8">
    <source>
        <dbReference type="ARBA" id="ARBA00022598"/>
    </source>
</evidence>
<dbReference type="InterPro" id="IPR036615">
    <property type="entry name" value="Mur_ligase_C_dom_sf"/>
</dbReference>
<dbReference type="EMBL" id="BSNK01000001">
    <property type="protein sequence ID" value="GLQ22914.1"/>
    <property type="molecule type" value="Genomic_DNA"/>
</dbReference>
<dbReference type="Pfam" id="PF08245">
    <property type="entry name" value="Mur_ligase_M"/>
    <property type="match status" value="1"/>
</dbReference>
<dbReference type="Pfam" id="PF02875">
    <property type="entry name" value="Mur_ligase_C"/>
    <property type="match status" value="1"/>
</dbReference>
<dbReference type="InterPro" id="IPR004101">
    <property type="entry name" value="Mur_ligase_C"/>
</dbReference>
<keyword evidence="25" id="KW-1185">Reference proteome</keyword>
<comment type="catalytic activity">
    <reaction evidence="18">
        <text>10-formyltetrahydrofolyl-(gamma-L-Glu)(n) + L-glutamate + ATP = 10-formyltetrahydrofolyl-(gamma-L-Glu)(n+1) + ADP + phosphate + H(+)</text>
        <dbReference type="Rhea" id="RHEA:51904"/>
        <dbReference type="Rhea" id="RHEA-COMP:13088"/>
        <dbReference type="Rhea" id="RHEA-COMP:14300"/>
        <dbReference type="ChEBI" id="CHEBI:15378"/>
        <dbReference type="ChEBI" id="CHEBI:29985"/>
        <dbReference type="ChEBI" id="CHEBI:30616"/>
        <dbReference type="ChEBI" id="CHEBI:43474"/>
        <dbReference type="ChEBI" id="CHEBI:134413"/>
        <dbReference type="ChEBI" id="CHEBI:456216"/>
        <dbReference type="EC" id="6.3.2.17"/>
    </reaction>
</comment>
<evidence type="ECO:0000256" key="10">
    <source>
        <dbReference type="ARBA" id="ARBA00022741"/>
    </source>
</evidence>
<keyword evidence="9" id="KW-0479">Metal-binding</keyword>
<dbReference type="Gene3D" id="3.40.1190.10">
    <property type="entry name" value="Mur-like, catalytic domain"/>
    <property type="match status" value="1"/>
</dbReference>
<evidence type="ECO:0000256" key="21">
    <source>
        <dbReference type="PIRNR" id="PIRNR001563"/>
    </source>
</evidence>
<evidence type="ECO:0000256" key="4">
    <source>
        <dbReference type="ARBA" id="ARBA00008276"/>
    </source>
</evidence>
<dbReference type="PIRSF" id="PIRSF001563">
    <property type="entry name" value="Folylpolyglu_synth"/>
    <property type="match status" value="1"/>
</dbReference>
<dbReference type="InterPro" id="IPR013221">
    <property type="entry name" value="Mur_ligase_cen"/>
</dbReference>
<evidence type="ECO:0000256" key="19">
    <source>
        <dbReference type="ARBA" id="ARBA00049035"/>
    </source>
</evidence>
<evidence type="ECO:0000256" key="20">
    <source>
        <dbReference type="ARBA" id="ARBA00049161"/>
    </source>
</evidence>
<evidence type="ECO:0000256" key="5">
    <source>
        <dbReference type="ARBA" id="ARBA00013023"/>
    </source>
</evidence>
<evidence type="ECO:0000256" key="12">
    <source>
        <dbReference type="ARBA" id="ARBA00022842"/>
    </source>
</evidence>
<dbReference type="PANTHER" id="PTHR11136:SF0">
    <property type="entry name" value="DIHYDROFOLATE SYNTHETASE-RELATED"/>
    <property type="match status" value="1"/>
</dbReference>
<evidence type="ECO:0000256" key="9">
    <source>
        <dbReference type="ARBA" id="ARBA00022723"/>
    </source>
</evidence>
<keyword evidence="12" id="KW-0460">Magnesium</keyword>
<dbReference type="EC" id="6.3.2.12" evidence="5"/>
<reference evidence="24" key="2">
    <citation type="submission" date="2023-01" db="EMBL/GenBank/DDBJ databases">
        <title>Draft genome sequence of Algimonas ampicilliniresistens strain NBRC 108219.</title>
        <authorList>
            <person name="Sun Q."/>
            <person name="Mori K."/>
        </authorList>
    </citation>
    <scope>NUCLEOTIDE SEQUENCE</scope>
    <source>
        <strain evidence="24">NBRC 108219</strain>
    </source>
</reference>
<name>A0ABQ5V7F9_9PROT</name>
<dbReference type="EC" id="6.3.2.17" evidence="6"/>
<comment type="catalytic activity">
    <reaction evidence="19">
        <text>(6R)-5,10-methylenetetrahydrofolyl-(gamma-L-Glu)(n) + L-glutamate + ATP = (6R)-5,10-methylenetetrahydrofolyl-(gamma-L-Glu)(n+1) + ADP + phosphate + H(+)</text>
        <dbReference type="Rhea" id="RHEA:51912"/>
        <dbReference type="Rhea" id="RHEA-COMP:13257"/>
        <dbReference type="Rhea" id="RHEA-COMP:13258"/>
        <dbReference type="ChEBI" id="CHEBI:15378"/>
        <dbReference type="ChEBI" id="CHEBI:29985"/>
        <dbReference type="ChEBI" id="CHEBI:30616"/>
        <dbReference type="ChEBI" id="CHEBI:43474"/>
        <dbReference type="ChEBI" id="CHEBI:136572"/>
        <dbReference type="ChEBI" id="CHEBI:456216"/>
        <dbReference type="EC" id="6.3.2.17"/>
    </reaction>
</comment>
<organism evidence="24 25">
    <name type="scientific">Algimonas ampicilliniresistens</name>
    <dbReference type="NCBI Taxonomy" id="1298735"/>
    <lineage>
        <taxon>Bacteria</taxon>
        <taxon>Pseudomonadati</taxon>
        <taxon>Pseudomonadota</taxon>
        <taxon>Alphaproteobacteria</taxon>
        <taxon>Maricaulales</taxon>
        <taxon>Robiginitomaculaceae</taxon>
        <taxon>Algimonas</taxon>
    </lineage>
</organism>
<dbReference type="PROSITE" id="PS01011">
    <property type="entry name" value="FOLYLPOLYGLU_SYNT_1"/>
    <property type="match status" value="1"/>
</dbReference>
<comment type="function">
    <text evidence="1">Functions in two distinct reactions of the de novo folate biosynthetic pathway. Catalyzes the addition of a glutamate residue to dihydropteroate (7,8-dihydropteroate or H2Pte) to form dihydrofolate (7,8-dihydrofolate monoglutamate or H2Pte-Glu). Also catalyzes successive additions of L-glutamate to tetrahydrofolate or 10-formyltetrahydrofolate or 5,10-methylenetetrahydrofolate, leading to folylpolyglutamate derivatives.</text>
</comment>
<evidence type="ECO:0000313" key="24">
    <source>
        <dbReference type="EMBL" id="GLQ22914.1"/>
    </source>
</evidence>
<dbReference type="NCBIfam" id="TIGR01499">
    <property type="entry name" value="folC"/>
    <property type="match status" value="1"/>
</dbReference>
<keyword evidence="10 21" id="KW-0547">Nucleotide-binding</keyword>
<keyword evidence="11 21" id="KW-0067">ATP-binding</keyword>
<accession>A0ABQ5V7F9</accession>
<evidence type="ECO:0000256" key="3">
    <source>
        <dbReference type="ARBA" id="ARBA00005150"/>
    </source>
</evidence>
<evidence type="ECO:0000313" key="25">
    <source>
        <dbReference type="Proteomes" id="UP001161391"/>
    </source>
</evidence>
<gene>
    <name evidence="24" type="ORF">GCM10007853_07880</name>
</gene>
<reference evidence="24" key="1">
    <citation type="journal article" date="2014" name="Int. J. Syst. Evol. Microbiol.">
        <title>Complete genome of a new Firmicutes species belonging to the dominant human colonic microbiota ('Ruminococcus bicirculans') reveals two chromosomes and a selective capacity to utilize plant glucans.</title>
        <authorList>
            <consortium name="NISC Comparative Sequencing Program"/>
            <person name="Wegmann U."/>
            <person name="Louis P."/>
            <person name="Goesmann A."/>
            <person name="Henrissat B."/>
            <person name="Duncan S.H."/>
            <person name="Flint H.J."/>
        </authorList>
    </citation>
    <scope>NUCLEOTIDE SEQUENCE</scope>
    <source>
        <strain evidence="24">NBRC 108219</strain>
    </source>
</reference>
<evidence type="ECO:0000256" key="17">
    <source>
        <dbReference type="ARBA" id="ARBA00047493"/>
    </source>
</evidence>
<sequence>MNELDQALDELRRLHPRKIDLGLSRIENVLENLGRPQDRLPPAIHIAGTNGKGSTVAQLRGILEASGARVHVYTSPHLVRFNERIVLAGREVDDATLIDVLRRVRAANGDAPLSFFEATTAAAFLAFAETPADYAIIEVGLGGRFDATNVFTPRLSAITPIDYDHAEFLGRDIAGIAREKAGIIKSNRPVFTGPQHDKVNAVLQVEAHKAKAPIKSWGQDFRAYGQQGRLIFETECELLDLPLPALAGEHQIINAGLAVALARELGISPEHISTGLTNAVWPARMQPMPNGPLVDIAADAGAEVWLDGGHNPHAARALSAHMATLESRSPKPLILVMGILANKNAGGFLDFFEGLAAGLIAVEIEDHASLSPDILSELAQSRGMATLIGKNLTDAMQKAVNMGEALSRQAADVPVTPPRILVCGSLYLAGQVLSENAV</sequence>
<dbReference type="Gene3D" id="3.90.190.20">
    <property type="entry name" value="Mur ligase, C-terminal domain"/>
    <property type="match status" value="1"/>
</dbReference>
<comment type="caution">
    <text evidence="24">The sequence shown here is derived from an EMBL/GenBank/DDBJ whole genome shotgun (WGS) entry which is preliminary data.</text>
</comment>
<dbReference type="InterPro" id="IPR018109">
    <property type="entry name" value="Folylpolyglutamate_synth_CS"/>
</dbReference>
<dbReference type="SUPFAM" id="SSF53623">
    <property type="entry name" value="MurD-like peptide ligases, catalytic domain"/>
    <property type="match status" value="1"/>
</dbReference>
<proteinExistence type="inferred from homology"/>
<protein>
    <recommendedName>
        <fullName evidence="7">Dihydrofolate synthase/folylpolyglutamate synthase</fullName>
        <ecNumber evidence="5">6.3.2.12</ecNumber>
        <ecNumber evidence="6">6.3.2.17</ecNumber>
    </recommendedName>
    <alternativeName>
        <fullName evidence="16">Folylpoly-gamma-glutamate synthetase-dihydrofolate synthetase</fullName>
    </alternativeName>
    <alternativeName>
        <fullName evidence="14">Folylpolyglutamate synthetase</fullName>
    </alternativeName>
    <alternativeName>
        <fullName evidence="15">Tetrahydrofolylpolyglutamate synthase</fullName>
    </alternativeName>
</protein>
<feature type="domain" description="Mur ligase C-terminal" evidence="22">
    <location>
        <begin position="300"/>
        <end position="402"/>
    </location>
</feature>
<evidence type="ECO:0000256" key="7">
    <source>
        <dbReference type="ARBA" id="ARBA00019357"/>
    </source>
</evidence>
<evidence type="ECO:0000259" key="22">
    <source>
        <dbReference type="Pfam" id="PF02875"/>
    </source>
</evidence>
<comment type="catalytic activity">
    <reaction evidence="20">
        <text>7,8-dihydropteroate + L-glutamate + ATP = 7,8-dihydrofolate + ADP + phosphate + H(+)</text>
        <dbReference type="Rhea" id="RHEA:23584"/>
        <dbReference type="ChEBI" id="CHEBI:15378"/>
        <dbReference type="ChEBI" id="CHEBI:17839"/>
        <dbReference type="ChEBI" id="CHEBI:29985"/>
        <dbReference type="ChEBI" id="CHEBI:30616"/>
        <dbReference type="ChEBI" id="CHEBI:43474"/>
        <dbReference type="ChEBI" id="CHEBI:57451"/>
        <dbReference type="ChEBI" id="CHEBI:456216"/>
        <dbReference type="EC" id="6.3.2.12"/>
    </reaction>
</comment>
<evidence type="ECO:0000256" key="18">
    <source>
        <dbReference type="ARBA" id="ARBA00047808"/>
    </source>
</evidence>
<evidence type="ECO:0000256" key="1">
    <source>
        <dbReference type="ARBA" id="ARBA00002714"/>
    </source>
</evidence>
<comment type="pathway">
    <text evidence="2">Cofactor biosynthesis; tetrahydrofolate biosynthesis; 7,8-dihydrofolate from 2-amino-4-hydroxy-6-hydroxymethyl-7,8-dihydropteridine diphosphate and 4-aminobenzoate: step 2/2.</text>
</comment>
<dbReference type="SUPFAM" id="SSF53244">
    <property type="entry name" value="MurD-like peptide ligases, peptide-binding domain"/>
    <property type="match status" value="1"/>
</dbReference>
<dbReference type="PANTHER" id="PTHR11136">
    <property type="entry name" value="FOLYLPOLYGLUTAMATE SYNTHASE-RELATED"/>
    <property type="match status" value="1"/>
</dbReference>
<comment type="catalytic activity">
    <reaction evidence="17">
        <text>(6S)-5,6,7,8-tetrahydrofolyl-(gamma-L-Glu)(n) + L-glutamate + ATP = (6S)-5,6,7,8-tetrahydrofolyl-(gamma-L-Glu)(n+1) + ADP + phosphate + H(+)</text>
        <dbReference type="Rhea" id="RHEA:10580"/>
        <dbReference type="Rhea" id="RHEA-COMP:14738"/>
        <dbReference type="Rhea" id="RHEA-COMP:14740"/>
        <dbReference type="ChEBI" id="CHEBI:15378"/>
        <dbReference type="ChEBI" id="CHEBI:29985"/>
        <dbReference type="ChEBI" id="CHEBI:30616"/>
        <dbReference type="ChEBI" id="CHEBI:43474"/>
        <dbReference type="ChEBI" id="CHEBI:141005"/>
        <dbReference type="ChEBI" id="CHEBI:456216"/>
        <dbReference type="EC" id="6.3.2.17"/>
    </reaction>
</comment>
<keyword evidence="13" id="KW-0289">Folate biosynthesis</keyword>
<comment type="similarity">
    <text evidence="4 21">Belongs to the folylpolyglutamate synthase family.</text>
</comment>
<evidence type="ECO:0000256" key="2">
    <source>
        <dbReference type="ARBA" id="ARBA00004799"/>
    </source>
</evidence>
<dbReference type="InterPro" id="IPR036565">
    <property type="entry name" value="Mur-like_cat_sf"/>
</dbReference>
<dbReference type="Proteomes" id="UP001161391">
    <property type="component" value="Unassembled WGS sequence"/>
</dbReference>
<evidence type="ECO:0000256" key="6">
    <source>
        <dbReference type="ARBA" id="ARBA00013025"/>
    </source>
</evidence>